<reference evidence="2 3" key="1">
    <citation type="submission" date="2020-12" db="EMBL/GenBank/DDBJ databases">
        <title>FDA dAtabase for Regulatory Grade micrObial Sequences (FDA-ARGOS): Supporting development and validation of Infectious Disease Dx tests.</title>
        <authorList>
            <person name="Sproer C."/>
            <person name="Gronow S."/>
            <person name="Severitt S."/>
            <person name="Schroder I."/>
            <person name="Tallon L."/>
            <person name="Sadzewicz L."/>
            <person name="Zhao X."/>
            <person name="Boylan J."/>
            <person name="Ott S."/>
            <person name="Bowen H."/>
            <person name="Vavikolanu K."/>
            <person name="Mehta A."/>
            <person name="Aluvathingal J."/>
            <person name="Nadendla S."/>
            <person name="Lowell S."/>
            <person name="Myers T."/>
            <person name="Yan Y."/>
            <person name="Sichtig H."/>
        </authorList>
    </citation>
    <scope>NUCLEOTIDE SEQUENCE [LARGE SCALE GENOMIC DNA]</scope>
    <source>
        <strain evidence="2 3">FDAARGOS_1013</strain>
    </source>
</reference>
<dbReference type="EMBL" id="CP067013">
    <property type="protein sequence ID" value="QQN49310.1"/>
    <property type="molecule type" value="Genomic_DNA"/>
</dbReference>
<dbReference type="PANTHER" id="PTHR48079">
    <property type="entry name" value="PROTEIN YEEZ"/>
    <property type="match status" value="1"/>
</dbReference>
<dbReference type="Proteomes" id="UP000595933">
    <property type="component" value="Chromosome"/>
</dbReference>
<dbReference type="RefSeq" id="WP_200290208.1">
    <property type="nucleotide sequence ID" value="NZ_CP067013.1"/>
</dbReference>
<dbReference type="GO" id="GO:0005737">
    <property type="term" value="C:cytoplasm"/>
    <property type="evidence" value="ECO:0007669"/>
    <property type="project" value="TreeGrafter"/>
</dbReference>
<evidence type="ECO:0000313" key="2">
    <source>
        <dbReference type="EMBL" id="QQN49310.1"/>
    </source>
</evidence>
<dbReference type="InterPro" id="IPR001509">
    <property type="entry name" value="Epimerase_deHydtase"/>
</dbReference>
<gene>
    <name evidence="2" type="ORF">I6H70_12140</name>
</gene>
<dbReference type="InterPro" id="IPR051783">
    <property type="entry name" value="NAD(P)-dependent_oxidoreduct"/>
</dbReference>
<evidence type="ECO:0000313" key="3">
    <source>
        <dbReference type="Proteomes" id="UP000595933"/>
    </source>
</evidence>
<name>A0A9X7YRA8_9GAMM</name>
<dbReference type="GO" id="GO:0004029">
    <property type="term" value="F:aldehyde dehydrogenase (NAD+) activity"/>
    <property type="evidence" value="ECO:0007669"/>
    <property type="project" value="TreeGrafter"/>
</dbReference>
<dbReference type="Pfam" id="PF01370">
    <property type="entry name" value="Epimerase"/>
    <property type="match status" value="1"/>
</dbReference>
<dbReference type="InterPro" id="IPR036291">
    <property type="entry name" value="NAD(P)-bd_dom_sf"/>
</dbReference>
<organism evidence="2 3">
    <name type="scientific">Stutzerimonas balearica</name>
    <dbReference type="NCBI Taxonomy" id="74829"/>
    <lineage>
        <taxon>Bacteria</taxon>
        <taxon>Pseudomonadati</taxon>
        <taxon>Pseudomonadota</taxon>
        <taxon>Gammaproteobacteria</taxon>
        <taxon>Pseudomonadales</taxon>
        <taxon>Pseudomonadaceae</taxon>
        <taxon>Stutzerimonas</taxon>
    </lineage>
</organism>
<dbReference type="Gene3D" id="3.40.50.720">
    <property type="entry name" value="NAD(P)-binding Rossmann-like Domain"/>
    <property type="match status" value="1"/>
</dbReference>
<dbReference type="SUPFAM" id="SSF51735">
    <property type="entry name" value="NAD(P)-binding Rossmann-fold domains"/>
    <property type="match status" value="1"/>
</dbReference>
<accession>A0A9X7YRA8</accession>
<dbReference type="AlphaFoldDB" id="A0A9X7YRA8"/>
<feature type="domain" description="NAD-dependent epimerase/dehydratase" evidence="1">
    <location>
        <begin position="8"/>
        <end position="133"/>
    </location>
</feature>
<sequence length="286" mass="31428">MGKRCSVLIAGCGDLGCRLGMRLSAAGWRVYGLRRQAADLPVPILPIKGDLNSEACPRAWPNGELDYLVYAASANQHDEAGYRQAYVDGLRHVLGWLDARGQRPRRLLFVSSTGVYGQSAGEWVDEESATEPTGYTGQVMLEAERLALGAGLPGTVVRLAGLYDPARPWLQNQIRAGLQVDREPPQYSNRLHRDDAAGLLAHLLLADAAGTALAPCYLGVDDEPAPLHEVVDWLRERMGVSYWADQRMSRRAGSKRCSNARARALGWQPKYPSYRQGYASVGPRRD</sequence>
<evidence type="ECO:0000259" key="1">
    <source>
        <dbReference type="Pfam" id="PF01370"/>
    </source>
</evidence>
<protein>
    <submittedName>
        <fullName evidence="2">NAD-dependent epimerase/dehydratase family protein</fullName>
    </submittedName>
</protein>
<dbReference type="PANTHER" id="PTHR48079:SF6">
    <property type="entry name" value="NAD(P)-BINDING DOMAIN-CONTAINING PROTEIN-RELATED"/>
    <property type="match status" value="1"/>
</dbReference>
<proteinExistence type="predicted"/>